<dbReference type="GO" id="GO:0004852">
    <property type="term" value="F:uroporphyrinogen-III synthase activity"/>
    <property type="evidence" value="ECO:0007669"/>
    <property type="project" value="InterPro"/>
</dbReference>
<reference evidence="3 4" key="2">
    <citation type="journal article" date="2020" name="Int. J. Syst. Evol. Microbiol.">
        <title>Sulfuracidifex tepidarius gen. nov., sp. nov. and transfer of Sulfolobus metallicus Huber and Stetter 1992 to the genus Sulfuracidifex as Sulfuracidifex metallicus comb. nov.</title>
        <authorList>
            <person name="Itoh T."/>
            <person name="Miura T."/>
            <person name="Sakai H.D."/>
            <person name="Kato S."/>
            <person name="Ohkuma M."/>
            <person name="Takashina T."/>
        </authorList>
    </citation>
    <scope>NUCLEOTIDE SEQUENCE</scope>
    <source>
        <strain evidence="2 4">IC-006</strain>
        <strain evidence="3">IC-007</strain>
    </source>
</reference>
<dbReference type="GeneID" id="41718213"/>
<keyword evidence="4" id="KW-1185">Reference proteome</keyword>
<evidence type="ECO:0000313" key="3">
    <source>
        <dbReference type="EMBL" id="BBG27333.1"/>
    </source>
</evidence>
<accession>A0A510E487</accession>
<gene>
    <name evidence="2" type="ORF">IC006_1870</name>
    <name evidence="3" type="ORF">IC007_1878</name>
</gene>
<dbReference type="KEGG" id="step:IC006_1870"/>
<dbReference type="OrthoDB" id="36223at2157"/>
<dbReference type="SUPFAM" id="SSF69618">
    <property type="entry name" value="HemD-like"/>
    <property type="match status" value="1"/>
</dbReference>
<dbReference type="InterPro" id="IPR003754">
    <property type="entry name" value="4pyrrol_synth_uPrphyn_synth"/>
</dbReference>
<reference evidence="5" key="1">
    <citation type="submission" date="2018-09" db="EMBL/GenBank/DDBJ databases">
        <title>Complete Genome Sequencing of Sulfolobus sp. JCM 16834.</title>
        <authorList>
            <person name="Kato S."/>
            <person name="Itoh T."/>
            <person name="Ohkuma M."/>
        </authorList>
    </citation>
    <scope>NUCLEOTIDE SEQUENCE [LARGE SCALE GENOMIC DNA]</scope>
    <source>
        <strain evidence="5">IC-007</strain>
    </source>
</reference>
<dbReference type="Pfam" id="PF02602">
    <property type="entry name" value="HEM4"/>
    <property type="match status" value="1"/>
</dbReference>
<dbReference type="CDD" id="cd06578">
    <property type="entry name" value="HemD"/>
    <property type="match status" value="1"/>
</dbReference>
<feature type="domain" description="Tetrapyrrole biosynthesis uroporphyrinogen III synthase" evidence="1">
    <location>
        <begin position="31"/>
        <end position="220"/>
    </location>
</feature>
<dbReference type="STRING" id="1294262.GCA_001316085_00134"/>
<protein>
    <recommendedName>
        <fullName evidence="1">Tetrapyrrole biosynthesis uroporphyrinogen III synthase domain-containing protein</fullName>
    </recommendedName>
</protein>
<evidence type="ECO:0000313" key="4">
    <source>
        <dbReference type="Proteomes" id="UP000322983"/>
    </source>
</evidence>
<dbReference type="EMBL" id="AP018930">
    <property type="protein sequence ID" value="BBG27333.1"/>
    <property type="molecule type" value="Genomic_DNA"/>
</dbReference>
<dbReference type="Gene3D" id="3.40.50.10090">
    <property type="match status" value="2"/>
</dbReference>
<dbReference type="GO" id="GO:0033014">
    <property type="term" value="P:tetrapyrrole biosynthetic process"/>
    <property type="evidence" value="ECO:0007669"/>
    <property type="project" value="InterPro"/>
</dbReference>
<evidence type="ECO:0000313" key="5">
    <source>
        <dbReference type="Proteomes" id="UP000325030"/>
    </source>
</evidence>
<evidence type="ECO:0000259" key="1">
    <source>
        <dbReference type="Pfam" id="PF02602"/>
    </source>
</evidence>
<accession>A0A510DWI1</accession>
<dbReference type="EMBL" id="AP018929">
    <property type="protein sequence ID" value="BBG24545.1"/>
    <property type="molecule type" value="Genomic_DNA"/>
</dbReference>
<proteinExistence type="predicted"/>
<dbReference type="AlphaFoldDB" id="A0A510E487"/>
<dbReference type="Proteomes" id="UP000325030">
    <property type="component" value="Chromosome"/>
</dbReference>
<dbReference type="InterPro" id="IPR036108">
    <property type="entry name" value="4pyrrol_syn_uPrphyn_synt_sf"/>
</dbReference>
<dbReference type="RefSeq" id="WP_162204956.1">
    <property type="nucleotide sequence ID" value="NZ_AP018929.1"/>
</dbReference>
<dbReference type="Proteomes" id="UP000322983">
    <property type="component" value="Chromosome"/>
</dbReference>
<organism evidence="3 5">
    <name type="scientific">Sulfuracidifex tepidarius</name>
    <dbReference type="NCBI Taxonomy" id="1294262"/>
    <lineage>
        <taxon>Archaea</taxon>
        <taxon>Thermoproteota</taxon>
        <taxon>Thermoprotei</taxon>
        <taxon>Sulfolobales</taxon>
        <taxon>Sulfolobaceae</taxon>
        <taxon>Sulfuracidifex</taxon>
    </lineage>
</organism>
<sequence length="228" mass="25912">MQGDLERKRKKLVLAFRPDDKTIPPINGYEIINISVERTYCNEINNINITGYEAIAFMSERATVCFNFEIPASMKVYAVGPETASILKRKGVEPTIPRTFDSRSLAEKVLEDGVKSLIVVRSDKGNEYLRNYLSSKIIYKEIYSYTVRVDDENLEKAKKQLEECVPDIIVLTSAGITKLVSKYISPDCNYSVISIGPFTTEALRKEVKIIESKEHSIEGIMKLLENMR</sequence>
<evidence type="ECO:0000313" key="2">
    <source>
        <dbReference type="EMBL" id="BBG24545.1"/>
    </source>
</evidence>
<name>A0A510E487_9CREN</name>